<comment type="caution">
    <text evidence="1">The sequence shown here is derived from an EMBL/GenBank/DDBJ whole genome shotgun (WGS) entry which is preliminary data.</text>
</comment>
<dbReference type="Proteomes" id="UP001165064">
    <property type="component" value="Unassembled WGS sequence"/>
</dbReference>
<evidence type="ECO:0000313" key="1">
    <source>
        <dbReference type="EMBL" id="GMF08258.1"/>
    </source>
</evidence>
<name>A0ACB5UCA5_AMBMO</name>
<dbReference type="EMBL" id="BSXS01016821">
    <property type="protein sequence ID" value="GMF08258.1"/>
    <property type="molecule type" value="Genomic_DNA"/>
</dbReference>
<proteinExistence type="predicted"/>
<gene>
    <name evidence="1" type="ORF">Amon02_001320300</name>
</gene>
<organism evidence="1 2">
    <name type="scientific">Ambrosiozyma monospora</name>
    <name type="common">Yeast</name>
    <name type="synonym">Endomycopsis monosporus</name>
    <dbReference type="NCBI Taxonomy" id="43982"/>
    <lineage>
        <taxon>Eukaryota</taxon>
        <taxon>Fungi</taxon>
        <taxon>Dikarya</taxon>
        <taxon>Ascomycota</taxon>
        <taxon>Saccharomycotina</taxon>
        <taxon>Pichiomycetes</taxon>
        <taxon>Pichiales</taxon>
        <taxon>Pichiaceae</taxon>
        <taxon>Ambrosiozyma</taxon>
    </lineage>
</organism>
<reference evidence="1" key="1">
    <citation type="submission" date="2023-04" db="EMBL/GenBank/DDBJ databases">
        <title>Ambrosiozyma monospora NBRC 10751.</title>
        <authorList>
            <person name="Ichikawa N."/>
            <person name="Sato H."/>
            <person name="Tonouchi N."/>
        </authorList>
    </citation>
    <scope>NUCLEOTIDE SEQUENCE</scope>
    <source>
        <strain evidence="1">NBRC 10751</strain>
    </source>
</reference>
<evidence type="ECO:0000313" key="2">
    <source>
        <dbReference type="Proteomes" id="UP001165064"/>
    </source>
</evidence>
<accession>A0ACB5UCA5</accession>
<sequence length="157" mass="17546">MPDTHLGHPSAASTSKTPLSKPISQSTPVSRRSSLASGTIPKVGLPSVEDYESHHKTRNKPLVYNPYGTMGAQQFRETNGKTGLYNADPMDDQDNQLPYPIDMPNDHLPPEFQMEHQDLFDEYEFFKTDRGDIGTGASASVKKVHRKGHTREVIHYP</sequence>
<protein>
    <submittedName>
        <fullName evidence="1">Unnamed protein product</fullName>
    </submittedName>
</protein>
<keyword evidence="2" id="KW-1185">Reference proteome</keyword>